<comment type="similarity">
    <text evidence="1">Belongs to the prokaryotic molybdopterin-containing oxidoreductase family.</text>
</comment>
<dbReference type="EMBL" id="AP027081">
    <property type="protein sequence ID" value="BDU77360.1"/>
    <property type="molecule type" value="Genomic_DNA"/>
</dbReference>
<dbReference type="Gene3D" id="3.40.228.10">
    <property type="entry name" value="Dimethylsulfoxide Reductase, domain 2"/>
    <property type="match status" value="1"/>
</dbReference>
<dbReference type="PROSITE" id="PS51257">
    <property type="entry name" value="PROKAR_LIPOPROTEIN"/>
    <property type="match status" value="1"/>
</dbReference>
<dbReference type="SUPFAM" id="SSF50692">
    <property type="entry name" value="ADC-like"/>
    <property type="match status" value="1"/>
</dbReference>
<dbReference type="GO" id="GO:0046872">
    <property type="term" value="F:metal ion binding"/>
    <property type="evidence" value="ECO:0007669"/>
    <property type="project" value="UniProtKB-KW"/>
</dbReference>
<evidence type="ECO:0000259" key="9">
    <source>
        <dbReference type="PROSITE" id="PS51669"/>
    </source>
</evidence>
<dbReference type="AlphaFoldDB" id="A0AA48KDS5"/>
<evidence type="ECO:0000256" key="5">
    <source>
        <dbReference type="ARBA" id="ARBA00022729"/>
    </source>
</evidence>
<keyword evidence="11" id="KW-1185">Reference proteome</keyword>
<dbReference type="Gene3D" id="2.20.25.90">
    <property type="entry name" value="ADC-like domains"/>
    <property type="match status" value="1"/>
</dbReference>
<accession>A0AA48KDS5</accession>
<evidence type="ECO:0000256" key="6">
    <source>
        <dbReference type="ARBA" id="ARBA00023002"/>
    </source>
</evidence>
<evidence type="ECO:0000256" key="3">
    <source>
        <dbReference type="ARBA" id="ARBA00022505"/>
    </source>
</evidence>
<reference evidence="10" key="1">
    <citation type="journal article" date="2023" name="Int. J. Syst. Evol. Microbiol.">
        <title>Mesoterricola silvestris gen. nov., sp. nov., Mesoterricola sediminis sp. nov., Geothrix oryzae sp. nov., Geothrix edaphica sp. nov., Geothrix rubra sp. nov., and Geothrix limicola sp. nov., six novel members of Acidobacteriota isolated from soils.</title>
        <authorList>
            <person name="Itoh H."/>
            <person name="Sugisawa Y."/>
            <person name="Mise K."/>
            <person name="Xu Z."/>
            <person name="Kuniyasu M."/>
            <person name="Ushijima N."/>
            <person name="Kawano K."/>
            <person name="Kobayashi E."/>
            <person name="Shiratori Y."/>
            <person name="Masuda Y."/>
            <person name="Senoo K."/>
        </authorList>
    </citation>
    <scope>NUCLEOTIDE SEQUENCE</scope>
    <source>
        <strain evidence="10">W786</strain>
    </source>
</reference>
<dbReference type="PANTHER" id="PTHR43742:SF9">
    <property type="entry name" value="TETRATHIONATE REDUCTASE SUBUNIT A"/>
    <property type="match status" value="1"/>
</dbReference>
<evidence type="ECO:0000256" key="1">
    <source>
        <dbReference type="ARBA" id="ARBA00010312"/>
    </source>
</evidence>
<dbReference type="PANTHER" id="PTHR43742">
    <property type="entry name" value="TRIMETHYLAMINE-N-OXIDE REDUCTASE"/>
    <property type="match status" value="1"/>
</dbReference>
<dbReference type="SMART" id="SM00926">
    <property type="entry name" value="Molybdop_Fe4S4"/>
    <property type="match status" value="1"/>
</dbReference>
<keyword evidence="7" id="KW-0408">Iron</keyword>
<dbReference type="GO" id="GO:0016491">
    <property type="term" value="F:oxidoreductase activity"/>
    <property type="evidence" value="ECO:0007669"/>
    <property type="project" value="UniProtKB-KW"/>
</dbReference>
<dbReference type="Pfam" id="PF01568">
    <property type="entry name" value="Molydop_binding"/>
    <property type="match status" value="1"/>
</dbReference>
<dbReference type="RefSeq" id="WP_316410251.1">
    <property type="nucleotide sequence ID" value="NZ_AP027081.1"/>
</dbReference>
<keyword evidence="8" id="KW-0411">Iron-sulfur</keyword>
<dbReference type="InterPro" id="IPR006656">
    <property type="entry name" value="Mopterin_OxRdtase"/>
</dbReference>
<dbReference type="Gene3D" id="2.40.40.20">
    <property type="match status" value="1"/>
</dbReference>
<dbReference type="Pfam" id="PF00384">
    <property type="entry name" value="Molybdopterin"/>
    <property type="match status" value="1"/>
</dbReference>
<evidence type="ECO:0000256" key="7">
    <source>
        <dbReference type="ARBA" id="ARBA00023004"/>
    </source>
</evidence>
<evidence type="ECO:0000313" key="10">
    <source>
        <dbReference type="EMBL" id="BDU77360.1"/>
    </source>
</evidence>
<dbReference type="GO" id="GO:0043546">
    <property type="term" value="F:molybdopterin cofactor binding"/>
    <property type="evidence" value="ECO:0007669"/>
    <property type="project" value="InterPro"/>
</dbReference>
<evidence type="ECO:0000313" key="11">
    <source>
        <dbReference type="Proteomes" id="UP001228113"/>
    </source>
</evidence>
<dbReference type="CDD" id="cd02778">
    <property type="entry name" value="MopB_CT_Thiosulfate-R-like"/>
    <property type="match status" value="1"/>
</dbReference>
<dbReference type="SUPFAM" id="SSF53706">
    <property type="entry name" value="Formate dehydrogenase/DMSO reductase, domains 1-3"/>
    <property type="match status" value="1"/>
</dbReference>
<dbReference type="KEGG" id="msea:METESE_23180"/>
<name>A0AA48KDS5_9BACT</name>
<evidence type="ECO:0000256" key="8">
    <source>
        <dbReference type="ARBA" id="ARBA00023014"/>
    </source>
</evidence>
<keyword evidence="3" id="KW-0500">Molybdenum</keyword>
<dbReference type="Gene3D" id="3.40.50.740">
    <property type="match status" value="1"/>
</dbReference>
<dbReference type="InterPro" id="IPR006657">
    <property type="entry name" value="MoPterin_dinucl-bd_dom"/>
</dbReference>
<dbReference type="InterPro" id="IPR050612">
    <property type="entry name" value="Prok_Mopterin_Oxidored"/>
</dbReference>
<dbReference type="CDD" id="cd02755">
    <property type="entry name" value="MopB_Thiosulfate-R-like"/>
    <property type="match status" value="1"/>
</dbReference>
<sequence length="722" mass="80490">MDRRLFLQMVGAGGLAATSVACPRFLSKAKGGPEPPAPFGIPTSCELCPNKCSVLAMVEDGRVRKLNPNPENPKSRGMLCARGNAAIQQVYDPDRLKQPLIRAGARGEGKWRPVSWDEAFDYAAARLRVTRDKYGPEGTLWSSTEGFQEVFFKNLGMAFGSPNILRHPSLCLASVNLAYSVTFGTVPSFDLLNAKYVIMAGANRFESIITPDTMDLIGGVMERKAKFVYLDPRFTVTASKADEWYPIRPGTDMAFILAMIQVIISEERHDKVFVDQWTLGFEQLAEHVKGCTPEWAEGETGIPARDIRRIAREFADAGHRAVFYAGRRSSWYQNDFQMRRAQAILNAIVGNWDREGGMVPNRKVAKGEFLFLPWDDPKASRVDEIEKAFPLASAKDGAYLPLRENVLKGKPYPVKAWMIYKQDPLNAVPDQGKTLRMMEGMDFIGVVDIAMSDTAWYADVVFPESHYLERTDPIEVMPGIWPAAVLRQQVVKPIHDTRPCLEIAQGLAKRLGLSDYFDYTIDQWIEAEAKELPVENGLEYMKKHGVVAFSEPKYGTTRNAVYRFVTKSGKIELFSERLQEAGHDPLPAYAAPAQPPAGRYRMILGRKATMTHAALANLPWLHEHNPENDLWLNAGEAARLGIRTGDLVEVSSTAGTVRLKARATEEIRPDCVFMLHGFGKKSPWLRSVHNVGAADAVLLETAWDKVSGNAAMHETFVKVVKV</sequence>
<gene>
    <name evidence="10" type="ORF">METESE_23180</name>
</gene>
<feature type="domain" description="4Fe-4S Mo/W bis-MGD-type" evidence="9">
    <location>
        <begin position="38"/>
        <end position="94"/>
    </location>
</feature>
<evidence type="ECO:0000256" key="4">
    <source>
        <dbReference type="ARBA" id="ARBA00022723"/>
    </source>
</evidence>
<dbReference type="Gene3D" id="3.30.2070.10">
    <property type="entry name" value="Formate dehydrogenase/DMSO reductase"/>
    <property type="match status" value="1"/>
</dbReference>
<proteinExistence type="inferred from homology"/>
<dbReference type="InterPro" id="IPR006963">
    <property type="entry name" value="Mopterin_OxRdtase_4Fe-4S_dom"/>
</dbReference>
<dbReference type="InterPro" id="IPR009010">
    <property type="entry name" value="Asp_de-COase-like_dom_sf"/>
</dbReference>
<keyword evidence="4" id="KW-0479">Metal-binding</keyword>
<dbReference type="GO" id="GO:0051539">
    <property type="term" value="F:4 iron, 4 sulfur cluster binding"/>
    <property type="evidence" value="ECO:0007669"/>
    <property type="project" value="UniProtKB-KW"/>
</dbReference>
<keyword evidence="6" id="KW-0560">Oxidoreductase</keyword>
<dbReference type="PROSITE" id="PS51669">
    <property type="entry name" value="4FE4S_MOW_BIS_MGD"/>
    <property type="match status" value="1"/>
</dbReference>
<evidence type="ECO:0000256" key="2">
    <source>
        <dbReference type="ARBA" id="ARBA00022485"/>
    </source>
</evidence>
<organism evidence="10 11">
    <name type="scientific">Mesoterricola sediminis</name>
    <dbReference type="NCBI Taxonomy" id="2927980"/>
    <lineage>
        <taxon>Bacteria</taxon>
        <taxon>Pseudomonadati</taxon>
        <taxon>Acidobacteriota</taxon>
        <taxon>Holophagae</taxon>
        <taxon>Holophagales</taxon>
        <taxon>Holophagaceae</taxon>
        <taxon>Mesoterricola</taxon>
    </lineage>
</organism>
<protein>
    <submittedName>
        <fullName evidence="10">Formate dehydrogenase</fullName>
    </submittedName>
</protein>
<dbReference type="Pfam" id="PF04879">
    <property type="entry name" value="Molybdop_Fe4S4"/>
    <property type="match status" value="1"/>
</dbReference>
<dbReference type="Proteomes" id="UP001228113">
    <property type="component" value="Chromosome"/>
</dbReference>
<keyword evidence="5" id="KW-0732">Signal</keyword>
<keyword evidence="2" id="KW-0004">4Fe-4S</keyword>